<evidence type="ECO:0000256" key="6">
    <source>
        <dbReference type="ARBA" id="ARBA00048484"/>
    </source>
</evidence>
<accession>A0A0N5AG41</accession>
<reference evidence="10" key="1">
    <citation type="submission" date="2017-02" db="UniProtKB">
        <authorList>
            <consortium name="WormBaseParasite"/>
        </authorList>
    </citation>
    <scope>IDENTIFICATION</scope>
</reference>
<dbReference type="Proteomes" id="UP000046393">
    <property type="component" value="Unplaced"/>
</dbReference>
<keyword evidence="3 7" id="KW-0378">Hydrolase</keyword>
<dbReference type="SUPFAM" id="SSF53474">
    <property type="entry name" value="alpha/beta-Hydrolases"/>
    <property type="match status" value="1"/>
</dbReference>
<dbReference type="GO" id="GO:0005886">
    <property type="term" value="C:plasma membrane"/>
    <property type="evidence" value="ECO:0007669"/>
    <property type="project" value="TreeGrafter"/>
</dbReference>
<dbReference type="FunFam" id="3.40.50.1820:FF:000029">
    <property type="entry name" value="Acetylcholinesterase"/>
    <property type="match status" value="1"/>
</dbReference>
<dbReference type="Pfam" id="PF00135">
    <property type="entry name" value="COesterase"/>
    <property type="match status" value="1"/>
</dbReference>
<dbReference type="InterPro" id="IPR000997">
    <property type="entry name" value="Cholinesterase"/>
</dbReference>
<evidence type="ECO:0000313" key="10">
    <source>
        <dbReference type="WBParaSite" id="SMUV_0000327001-mRNA-1"/>
    </source>
</evidence>
<evidence type="ECO:0000256" key="4">
    <source>
        <dbReference type="ARBA" id="ARBA00022867"/>
    </source>
</evidence>
<evidence type="ECO:0000256" key="3">
    <source>
        <dbReference type="ARBA" id="ARBA00022801"/>
    </source>
</evidence>
<dbReference type="Gene3D" id="3.40.50.1820">
    <property type="entry name" value="alpha/beta hydrolase"/>
    <property type="match status" value="1"/>
</dbReference>
<dbReference type="InterPro" id="IPR019826">
    <property type="entry name" value="Carboxylesterase_B_AS"/>
</dbReference>
<organism evidence="9 10">
    <name type="scientific">Syphacia muris</name>
    <dbReference type="NCBI Taxonomy" id="451379"/>
    <lineage>
        <taxon>Eukaryota</taxon>
        <taxon>Metazoa</taxon>
        <taxon>Ecdysozoa</taxon>
        <taxon>Nematoda</taxon>
        <taxon>Chromadorea</taxon>
        <taxon>Rhabditida</taxon>
        <taxon>Spirurina</taxon>
        <taxon>Oxyuridomorpha</taxon>
        <taxon>Oxyuroidea</taxon>
        <taxon>Oxyuridae</taxon>
        <taxon>Syphacia</taxon>
    </lineage>
</organism>
<dbReference type="GO" id="GO:0003990">
    <property type="term" value="F:acetylcholinesterase activity"/>
    <property type="evidence" value="ECO:0007669"/>
    <property type="project" value="UniProtKB-EC"/>
</dbReference>
<dbReference type="EC" id="3.1.1.-" evidence="7"/>
<dbReference type="GO" id="GO:0006581">
    <property type="term" value="P:acetylcholine catabolic process"/>
    <property type="evidence" value="ECO:0007669"/>
    <property type="project" value="TreeGrafter"/>
</dbReference>
<comment type="catalytic activity">
    <reaction evidence="6">
        <text>acetylcholine + H2O = choline + acetate + H(+)</text>
        <dbReference type="Rhea" id="RHEA:17561"/>
        <dbReference type="ChEBI" id="CHEBI:15354"/>
        <dbReference type="ChEBI" id="CHEBI:15355"/>
        <dbReference type="ChEBI" id="CHEBI:15377"/>
        <dbReference type="ChEBI" id="CHEBI:15378"/>
        <dbReference type="ChEBI" id="CHEBI:30089"/>
        <dbReference type="EC" id="3.1.1.7"/>
    </reaction>
</comment>
<dbReference type="InterPro" id="IPR050654">
    <property type="entry name" value="AChE-related_enzymes"/>
</dbReference>
<evidence type="ECO:0000313" key="9">
    <source>
        <dbReference type="Proteomes" id="UP000046393"/>
    </source>
</evidence>
<dbReference type="STRING" id="451379.A0A0N5AG41"/>
<evidence type="ECO:0000256" key="7">
    <source>
        <dbReference type="RuleBase" id="RU361235"/>
    </source>
</evidence>
<dbReference type="InterPro" id="IPR029058">
    <property type="entry name" value="AB_hydrolase_fold"/>
</dbReference>
<keyword evidence="5" id="KW-1015">Disulfide bond</keyword>
<keyword evidence="9" id="KW-1185">Reference proteome</keyword>
<protein>
    <recommendedName>
        <fullName evidence="7">Carboxylic ester hydrolase</fullName>
        <ecNumber evidence="7">3.1.1.-</ecNumber>
    </recommendedName>
</protein>
<keyword evidence="4" id="KW-0531">Neurotransmitter degradation</keyword>
<keyword evidence="2" id="KW-0719">Serine esterase</keyword>
<feature type="domain" description="Carboxylesterase type B" evidence="8">
    <location>
        <begin position="31"/>
        <end position="548"/>
    </location>
</feature>
<dbReference type="GO" id="GO:0019695">
    <property type="term" value="P:choline metabolic process"/>
    <property type="evidence" value="ECO:0007669"/>
    <property type="project" value="TreeGrafter"/>
</dbReference>
<dbReference type="ESTHER" id="9bila-a0a0n5ag41">
    <property type="family name" value="ACHE"/>
</dbReference>
<evidence type="ECO:0000256" key="1">
    <source>
        <dbReference type="ARBA" id="ARBA00005964"/>
    </source>
</evidence>
<proteinExistence type="inferred from homology"/>
<dbReference type="GO" id="GO:0005615">
    <property type="term" value="C:extracellular space"/>
    <property type="evidence" value="ECO:0007669"/>
    <property type="project" value="TreeGrafter"/>
</dbReference>
<dbReference type="InterPro" id="IPR002018">
    <property type="entry name" value="CarbesteraseB"/>
</dbReference>
<evidence type="ECO:0000256" key="2">
    <source>
        <dbReference type="ARBA" id="ARBA00022487"/>
    </source>
</evidence>
<evidence type="ECO:0000259" key="8">
    <source>
        <dbReference type="Pfam" id="PF00135"/>
    </source>
</evidence>
<dbReference type="PROSITE" id="PS00122">
    <property type="entry name" value="CARBOXYLESTERASE_B_1"/>
    <property type="match status" value="1"/>
</dbReference>
<name>A0A0N5AG41_9BILA</name>
<sequence>NFTNLYYIFISKYITFILTLKSQTREGEQHVVVTTRLGKVRGFESHILGHRVQSFLGIPFAEPPIGEYRFRPPRVKKPWNNVLDATNLSPACFQGRDNYNTSFWGSEMWNANTEVKEDCLYLNIWKPASHNLKVMVWIFGGGFYSGSPSLLLYDGKALAVKADAIIVNINYRLGPFGYLYFDHEEAPGNVGMLDQQLALTWIRKYVSAFGGDPSQMTLFGESAGASSIVAHMIAPGSLGLFRNGILQSGSLDNNWAMISPMEALNRSRAYARRIKCEKNDVTAPAASLIDRQWDGLGFLEFPVAIVSKDRNFFMDRDAFVSLRNGKYAKLLQDSMLNLFLLFKLVINFNYFQILTKKIFMLTRNFWNIYNLAEYFDTATQPLIDHQQYLECTSIAFAKLPAAFRRGAMWTYNKNCSQICSRSKAYADMVNQMVGDFYFTCDSLWFAEEYRRIGNGKIFIYYFDQPSSANPWPKWTGVMHGYEIEFVFGVPLFNKTAGYSAREVHFSEKIIEYWKSFAETGVPRLKGTTKRSTEQWPEYRESGKWMYLKGGSLIHPTESRKKDECTVWRQAKDWQYYEYCQLCFLLFLKIKSRNY</sequence>
<dbReference type="AlphaFoldDB" id="A0A0N5AG41"/>
<dbReference type="PANTHER" id="PTHR43918:SF4">
    <property type="entry name" value="CARBOXYLIC ESTER HYDROLASE"/>
    <property type="match status" value="1"/>
</dbReference>
<dbReference type="PRINTS" id="PR00878">
    <property type="entry name" value="CHOLNESTRASE"/>
</dbReference>
<dbReference type="PANTHER" id="PTHR43918">
    <property type="entry name" value="ACETYLCHOLINESTERASE"/>
    <property type="match status" value="1"/>
</dbReference>
<evidence type="ECO:0000256" key="5">
    <source>
        <dbReference type="ARBA" id="ARBA00023157"/>
    </source>
</evidence>
<dbReference type="InterPro" id="IPR019819">
    <property type="entry name" value="Carboxylesterase_B_CS"/>
</dbReference>
<dbReference type="WBParaSite" id="SMUV_0000327001-mRNA-1">
    <property type="protein sequence ID" value="SMUV_0000327001-mRNA-1"/>
    <property type="gene ID" value="SMUV_0000327001"/>
</dbReference>
<comment type="similarity">
    <text evidence="1 7">Belongs to the type-B carboxylesterase/lipase family.</text>
</comment>
<dbReference type="PROSITE" id="PS00941">
    <property type="entry name" value="CARBOXYLESTERASE_B_2"/>
    <property type="match status" value="1"/>
</dbReference>